<dbReference type="GO" id="GO:0005975">
    <property type="term" value="P:carbohydrate metabolic process"/>
    <property type="evidence" value="ECO:0007669"/>
    <property type="project" value="InterPro"/>
</dbReference>
<feature type="domain" description="Carbohydrate kinase FGGY C-terminal" evidence="5">
    <location>
        <begin position="248"/>
        <end position="425"/>
    </location>
</feature>
<dbReference type="Pfam" id="PF00370">
    <property type="entry name" value="FGGY_N"/>
    <property type="match status" value="1"/>
</dbReference>
<protein>
    <recommendedName>
        <fullName evidence="8">Carbohydrate kinase</fullName>
    </recommendedName>
</protein>
<feature type="domain" description="Carbohydrate kinase FGGY N-terminal" evidence="4">
    <location>
        <begin position="7"/>
        <end position="241"/>
    </location>
</feature>
<dbReference type="Proteomes" id="UP000664405">
    <property type="component" value="Unassembled WGS sequence"/>
</dbReference>
<dbReference type="PANTHER" id="PTHR43095:SF5">
    <property type="entry name" value="XYLULOSE KINASE"/>
    <property type="match status" value="1"/>
</dbReference>
<dbReference type="RefSeq" id="WP_206926365.1">
    <property type="nucleotide sequence ID" value="NZ_JAEKJW010000001.1"/>
</dbReference>
<reference evidence="6" key="1">
    <citation type="submission" date="2020-12" db="EMBL/GenBank/DDBJ databases">
        <title>Oil enriched cultivation method for isolating marine PHA-producing bacteria.</title>
        <authorList>
            <person name="Zheng W."/>
            <person name="Yu S."/>
            <person name="Huang Y."/>
        </authorList>
    </citation>
    <scope>NUCLEOTIDE SEQUENCE</scope>
    <source>
        <strain evidence="6">SY-2-3</strain>
    </source>
</reference>
<evidence type="ECO:0008006" key="8">
    <source>
        <dbReference type="Google" id="ProtNLM"/>
    </source>
</evidence>
<comment type="caution">
    <text evidence="6">The sequence shown here is derived from an EMBL/GenBank/DDBJ whole genome shotgun (WGS) entry which is preliminary data.</text>
</comment>
<dbReference type="InterPro" id="IPR018484">
    <property type="entry name" value="FGGY_N"/>
</dbReference>
<keyword evidence="3" id="KW-0418">Kinase</keyword>
<evidence type="ECO:0000259" key="5">
    <source>
        <dbReference type="Pfam" id="PF21546"/>
    </source>
</evidence>
<dbReference type="AlphaFoldDB" id="A0A8I1M4F5"/>
<dbReference type="Pfam" id="PF21546">
    <property type="entry name" value="FGGY_C_2"/>
    <property type="match status" value="1"/>
</dbReference>
<dbReference type="Gene3D" id="3.30.420.40">
    <property type="match status" value="2"/>
</dbReference>
<dbReference type="EMBL" id="JAEKJW010000001">
    <property type="protein sequence ID" value="MBN8195058.1"/>
    <property type="molecule type" value="Genomic_DNA"/>
</dbReference>
<name>A0A8I1M4F5_9PROT</name>
<dbReference type="InterPro" id="IPR049382">
    <property type="entry name" value="FGGY_C_2"/>
</dbReference>
<evidence type="ECO:0000259" key="4">
    <source>
        <dbReference type="Pfam" id="PF00370"/>
    </source>
</evidence>
<dbReference type="InterPro" id="IPR050406">
    <property type="entry name" value="FGGY_Carb_Kinase"/>
</dbReference>
<keyword evidence="2" id="KW-0808">Transferase</keyword>
<sequence>MTDARAIAVIDIGKTNAKLVVWDANTHAILFETSCPNRSIDGPPYRHLDVEGLWGFYKTALKDAAGQTLIGRIVVTTHGATVTVLAGDELALPVVDYENTYAPEINHAYDSARDDFADSQSPCLPAGLNFGRQIFALEQTFPEEMARATDFLPYPQYWAWRLSGIKACEVTSLGCHSDLWNPYHADWSQLAKARGWAGKFAPMRGASDVLGNILPEIAAETGLPPDCEIHCGIHDSNASLVPLITKVEQPFSLVSSGTWTICFSVGGDARPQLDEHRDTLCNVDLNGNVVPSARFMGGREYAFLAEGHTDNPDLSDIKLLIASECLAIPSFAEVGGPFGYHSGHLINKAALRTERDKVALATIYCALMIDYALEMISSEGPVIFEGPFATNTAMCQLLASLRTDQQIFASKDSSGTSYGAAILTGRMHQHQSHAAARIDPIADTGILAYKNLWRHKLLMIDKNHKH</sequence>
<evidence type="ECO:0000256" key="2">
    <source>
        <dbReference type="ARBA" id="ARBA00022679"/>
    </source>
</evidence>
<gene>
    <name evidence="6" type="ORF">JF547_00885</name>
</gene>
<evidence type="ECO:0000256" key="3">
    <source>
        <dbReference type="ARBA" id="ARBA00022777"/>
    </source>
</evidence>
<accession>A0A8I1M4F5</accession>
<comment type="similarity">
    <text evidence="1">Belongs to the FGGY kinase family.</text>
</comment>
<dbReference type="CDD" id="cd07772">
    <property type="entry name" value="ASKHA_NBD_FGGY_NaCK-like"/>
    <property type="match status" value="1"/>
</dbReference>
<dbReference type="PANTHER" id="PTHR43095">
    <property type="entry name" value="SUGAR KINASE"/>
    <property type="match status" value="1"/>
</dbReference>
<evidence type="ECO:0000256" key="1">
    <source>
        <dbReference type="ARBA" id="ARBA00009156"/>
    </source>
</evidence>
<organism evidence="6 7">
    <name type="scientific">Thalassospira povalilytica</name>
    <dbReference type="NCBI Taxonomy" id="732237"/>
    <lineage>
        <taxon>Bacteria</taxon>
        <taxon>Pseudomonadati</taxon>
        <taxon>Pseudomonadota</taxon>
        <taxon>Alphaproteobacteria</taxon>
        <taxon>Rhodospirillales</taxon>
        <taxon>Thalassospiraceae</taxon>
        <taxon>Thalassospira</taxon>
    </lineage>
</organism>
<dbReference type="GO" id="GO:0016301">
    <property type="term" value="F:kinase activity"/>
    <property type="evidence" value="ECO:0007669"/>
    <property type="project" value="UniProtKB-KW"/>
</dbReference>
<evidence type="ECO:0000313" key="7">
    <source>
        <dbReference type="Proteomes" id="UP000664405"/>
    </source>
</evidence>
<evidence type="ECO:0000313" key="6">
    <source>
        <dbReference type="EMBL" id="MBN8195058.1"/>
    </source>
</evidence>
<proteinExistence type="inferred from homology"/>
<dbReference type="SUPFAM" id="SSF53067">
    <property type="entry name" value="Actin-like ATPase domain"/>
    <property type="match status" value="1"/>
</dbReference>
<dbReference type="InterPro" id="IPR043129">
    <property type="entry name" value="ATPase_NBD"/>
</dbReference>